<comment type="caution">
    <text evidence="1">The sequence shown here is derived from an EMBL/GenBank/DDBJ whole genome shotgun (WGS) entry which is preliminary data.</text>
</comment>
<dbReference type="EMBL" id="JAHKKG010000006">
    <property type="protein sequence ID" value="MBU2665960.1"/>
    <property type="molecule type" value="Genomic_DNA"/>
</dbReference>
<sequence length="385" mass="42018">MTDPDRWLTERHQEFVESVADALDLEAGLRDATLARRHEEFVAGVAGSLDLEGGLAAITSARPRETAGVVPVNELPDRLADVDLRLRLRARPTLHRLAVVLEAMASVASEQRRITATLDAVGNRIARLVADWPAVPAHFDEFSVDSLAVVVGRIRRARAAVEGQKPGPANPGLPELRESLESALDFMMSVAQPVRSRVFELVAAGLSDEEANHPDFLILRTSAVVGMKTLAEMAQQRGGAGTPTVVLGRVLAASVDLAWILSAAVEAAQSLTWRSADEPDLNEYLDRAHEAARQVAGILGVPAIGELADARPDDVQRLRRQIDDFRGADIESLDLEDVVLTGIRWSDGTRWPLGWEDRVRQSSVPVGPGEYEIRDRPAERDRTLF</sequence>
<protein>
    <submittedName>
        <fullName evidence="1">Uncharacterized protein</fullName>
    </submittedName>
</protein>
<dbReference type="RefSeq" id="WP_215789169.1">
    <property type="nucleotide sequence ID" value="NZ_JAHKKG010000006.1"/>
</dbReference>
<name>A0ABS5YR80_9ACTN</name>
<organism evidence="1 2">
    <name type="scientific">Paractinoplanes bogorensis</name>
    <dbReference type="NCBI Taxonomy" id="1610840"/>
    <lineage>
        <taxon>Bacteria</taxon>
        <taxon>Bacillati</taxon>
        <taxon>Actinomycetota</taxon>
        <taxon>Actinomycetes</taxon>
        <taxon>Micromonosporales</taxon>
        <taxon>Micromonosporaceae</taxon>
        <taxon>Paractinoplanes</taxon>
    </lineage>
</organism>
<accession>A0ABS5YR80</accession>
<dbReference type="Proteomes" id="UP001519654">
    <property type="component" value="Unassembled WGS sequence"/>
</dbReference>
<reference evidence="1 2" key="1">
    <citation type="submission" date="2021-06" db="EMBL/GenBank/DDBJ databases">
        <title>Actinoplanes lichenicola sp. nov., and Actinoplanes ovalisporus sp. nov., isolated from lichen in Thailand.</title>
        <authorList>
            <person name="Saeng-In P."/>
            <person name="Kanchanasin P."/>
            <person name="Yuki M."/>
            <person name="Kudo T."/>
            <person name="Ohkuma M."/>
            <person name="Phongsopitanun W."/>
            <person name="Tanasupawat S."/>
        </authorList>
    </citation>
    <scope>NUCLEOTIDE SEQUENCE [LARGE SCALE GENOMIC DNA]</scope>
    <source>
        <strain evidence="1 2">NBRC 110975</strain>
    </source>
</reference>
<gene>
    <name evidence="1" type="ORF">KOI35_20825</name>
</gene>
<keyword evidence="2" id="KW-1185">Reference proteome</keyword>
<proteinExistence type="predicted"/>
<evidence type="ECO:0000313" key="2">
    <source>
        <dbReference type="Proteomes" id="UP001519654"/>
    </source>
</evidence>
<evidence type="ECO:0000313" key="1">
    <source>
        <dbReference type="EMBL" id="MBU2665960.1"/>
    </source>
</evidence>